<dbReference type="AlphaFoldDB" id="A0A9P6HPM9"/>
<reference evidence="1" key="2">
    <citation type="submission" date="2020-11" db="EMBL/GenBank/DDBJ databases">
        <authorList>
            <consortium name="DOE Joint Genome Institute"/>
            <person name="Kuo A."/>
            <person name="Miyauchi S."/>
            <person name="Kiss E."/>
            <person name="Drula E."/>
            <person name="Kohler A."/>
            <person name="Sanchez-Garcia M."/>
            <person name="Andreopoulos B."/>
            <person name="Barry K.W."/>
            <person name="Bonito G."/>
            <person name="Buee M."/>
            <person name="Carver A."/>
            <person name="Chen C."/>
            <person name="Cichocki N."/>
            <person name="Clum A."/>
            <person name="Culley D."/>
            <person name="Crous P.W."/>
            <person name="Fauchery L."/>
            <person name="Girlanda M."/>
            <person name="Hayes R."/>
            <person name="Keri Z."/>
            <person name="Labutti K."/>
            <person name="Lipzen A."/>
            <person name="Lombard V."/>
            <person name="Magnuson J."/>
            <person name="Maillard F."/>
            <person name="Morin E."/>
            <person name="Murat C."/>
            <person name="Nolan M."/>
            <person name="Ohm R."/>
            <person name="Pangilinan J."/>
            <person name="Pereira M."/>
            <person name="Perotto S."/>
            <person name="Peter M."/>
            <person name="Riley R."/>
            <person name="Sitrit Y."/>
            <person name="Stielow B."/>
            <person name="Szollosi G."/>
            <person name="Zifcakova L."/>
            <person name="Stursova M."/>
            <person name="Spatafora J.W."/>
            <person name="Tedersoo L."/>
            <person name="Vaario L.-M."/>
            <person name="Yamada A."/>
            <person name="Yan M."/>
            <person name="Wang P."/>
            <person name="Xu J."/>
            <person name="Bruns T."/>
            <person name="Baldrian P."/>
            <person name="Vilgalys R."/>
            <person name="Henrissat B."/>
            <person name="Grigoriev I.V."/>
            <person name="Hibbett D."/>
            <person name="Nagy L.G."/>
            <person name="Martin F.M."/>
        </authorList>
    </citation>
    <scope>NUCLEOTIDE SEQUENCE</scope>
    <source>
        <strain evidence="1">UH-Tt-Lm1</strain>
    </source>
</reference>
<name>A0A9P6HPM9_9AGAM</name>
<evidence type="ECO:0000313" key="1">
    <source>
        <dbReference type="EMBL" id="KAF9792474.1"/>
    </source>
</evidence>
<organism evidence="1 2">
    <name type="scientific">Thelephora terrestris</name>
    <dbReference type="NCBI Taxonomy" id="56493"/>
    <lineage>
        <taxon>Eukaryota</taxon>
        <taxon>Fungi</taxon>
        <taxon>Dikarya</taxon>
        <taxon>Basidiomycota</taxon>
        <taxon>Agaricomycotina</taxon>
        <taxon>Agaricomycetes</taxon>
        <taxon>Thelephorales</taxon>
        <taxon>Thelephoraceae</taxon>
        <taxon>Thelephora</taxon>
    </lineage>
</organism>
<accession>A0A9P6HPM9</accession>
<protein>
    <submittedName>
        <fullName evidence="1">Uncharacterized protein</fullName>
    </submittedName>
</protein>
<proteinExistence type="predicted"/>
<evidence type="ECO:0000313" key="2">
    <source>
        <dbReference type="Proteomes" id="UP000736335"/>
    </source>
</evidence>
<dbReference type="EMBL" id="WIUZ02000001">
    <property type="protein sequence ID" value="KAF9792474.1"/>
    <property type="molecule type" value="Genomic_DNA"/>
</dbReference>
<sequence>MQEELPPYDSSSPLPGYITSRGLASLRHTISPLRGNPSVDEYSYKSDHLDINLGPRQWGTRFPVYGLQSAVEGRVWFAKKCSHVVSVTATLEGKLTTSVSRGGSLAAASDQVILSQSAKLFEVINTNCYNSKPSTTLFGECFDFSLSFLTYIANGRDPLPPSQSLSQQGTYCTINYTVRVDVIRKGLRRHERITIPIMYLPRSTPPSQVQLGLIHHPLLGYEQDQSTTIDLHNSNSARAALEKLQMSAQLTLPSPKIYTSGDSVPLILTLSCSKLPSLPQLLAKTDSLHIHLIRRAKIAASPGDILQETIVSKAELERTDNSSEGVSSSYWVLQLGKNQRHISWRVAGSAEVKYIVRVVFKPLPCSIIKQLPAFQYDEVIKLTSDPWLDPVIAEEFRQLPSLGLAPVGLTAHQLTQSTPRSSLSSPSTRL</sequence>
<reference evidence="1" key="1">
    <citation type="journal article" date="2020" name="Nat. Commun.">
        <title>Large-scale genome sequencing of mycorrhizal fungi provides insights into the early evolution of symbiotic traits.</title>
        <authorList>
            <person name="Miyauchi S."/>
            <person name="Kiss E."/>
            <person name="Kuo A."/>
            <person name="Drula E."/>
            <person name="Kohler A."/>
            <person name="Sanchez-Garcia M."/>
            <person name="Morin E."/>
            <person name="Andreopoulos B."/>
            <person name="Barry K.W."/>
            <person name="Bonito G."/>
            <person name="Buee M."/>
            <person name="Carver A."/>
            <person name="Chen C."/>
            <person name="Cichocki N."/>
            <person name="Clum A."/>
            <person name="Culley D."/>
            <person name="Crous P.W."/>
            <person name="Fauchery L."/>
            <person name="Girlanda M."/>
            <person name="Hayes R.D."/>
            <person name="Keri Z."/>
            <person name="LaButti K."/>
            <person name="Lipzen A."/>
            <person name="Lombard V."/>
            <person name="Magnuson J."/>
            <person name="Maillard F."/>
            <person name="Murat C."/>
            <person name="Nolan M."/>
            <person name="Ohm R.A."/>
            <person name="Pangilinan J."/>
            <person name="Pereira M.F."/>
            <person name="Perotto S."/>
            <person name="Peter M."/>
            <person name="Pfister S."/>
            <person name="Riley R."/>
            <person name="Sitrit Y."/>
            <person name="Stielow J.B."/>
            <person name="Szollosi G."/>
            <person name="Zifcakova L."/>
            <person name="Stursova M."/>
            <person name="Spatafora J.W."/>
            <person name="Tedersoo L."/>
            <person name="Vaario L.M."/>
            <person name="Yamada A."/>
            <person name="Yan M."/>
            <person name="Wang P."/>
            <person name="Xu J."/>
            <person name="Bruns T."/>
            <person name="Baldrian P."/>
            <person name="Vilgalys R."/>
            <person name="Dunand C."/>
            <person name="Henrissat B."/>
            <person name="Grigoriev I.V."/>
            <person name="Hibbett D."/>
            <person name="Nagy L.G."/>
            <person name="Martin F.M."/>
        </authorList>
    </citation>
    <scope>NUCLEOTIDE SEQUENCE</scope>
    <source>
        <strain evidence="1">UH-Tt-Lm1</strain>
    </source>
</reference>
<dbReference type="OrthoDB" id="2586076at2759"/>
<dbReference type="Proteomes" id="UP000736335">
    <property type="component" value="Unassembled WGS sequence"/>
</dbReference>
<comment type="caution">
    <text evidence="1">The sequence shown here is derived from an EMBL/GenBank/DDBJ whole genome shotgun (WGS) entry which is preliminary data.</text>
</comment>
<keyword evidence="2" id="KW-1185">Reference proteome</keyword>
<gene>
    <name evidence="1" type="ORF">BJ322DRAFT_1029441</name>
</gene>